<evidence type="ECO:0000313" key="6">
    <source>
        <dbReference type="EMBL" id="MPQ43222.1"/>
    </source>
</evidence>
<dbReference type="InterPro" id="IPR005119">
    <property type="entry name" value="LysR_subst-bd"/>
</dbReference>
<dbReference type="FunFam" id="1.10.10.10:FF:000001">
    <property type="entry name" value="LysR family transcriptional regulator"/>
    <property type="match status" value="1"/>
</dbReference>
<dbReference type="Gene3D" id="3.40.190.290">
    <property type="match status" value="1"/>
</dbReference>
<dbReference type="EMBL" id="WHJC01000049">
    <property type="protein sequence ID" value="MPQ43222.1"/>
    <property type="molecule type" value="Genomic_DNA"/>
</dbReference>
<evidence type="ECO:0000256" key="2">
    <source>
        <dbReference type="ARBA" id="ARBA00023015"/>
    </source>
</evidence>
<name>A0A6I1MLW4_9CLOT</name>
<dbReference type="Pfam" id="PF00126">
    <property type="entry name" value="HTH_1"/>
    <property type="match status" value="1"/>
</dbReference>
<evidence type="ECO:0000256" key="3">
    <source>
        <dbReference type="ARBA" id="ARBA00023125"/>
    </source>
</evidence>
<proteinExistence type="inferred from homology"/>
<dbReference type="AlphaFoldDB" id="A0A6I1MLW4"/>
<dbReference type="OrthoDB" id="9785745at2"/>
<dbReference type="GO" id="GO:0000976">
    <property type="term" value="F:transcription cis-regulatory region binding"/>
    <property type="evidence" value="ECO:0007669"/>
    <property type="project" value="TreeGrafter"/>
</dbReference>
<dbReference type="InterPro" id="IPR036388">
    <property type="entry name" value="WH-like_DNA-bd_sf"/>
</dbReference>
<dbReference type="InterPro" id="IPR047788">
    <property type="entry name" value="LysR-like_Sec_metab"/>
</dbReference>
<keyword evidence="2" id="KW-0805">Transcription regulation</keyword>
<dbReference type="PANTHER" id="PTHR30126:SF39">
    <property type="entry name" value="HTH-TYPE TRANSCRIPTIONAL REGULATOR CYSL"/>
    <property type="match status" value="1"/>
</dbReference>
<evidence type="ECO:0000313" key="7">
    <source>
        <dbReference type="Proteomes" id="UP000430345"/>
    </source>
</evidence>
<dbReference type="CDD" id="cd08420">
    <property type="entry name" value="PBP2_CysL_like"/>
    <property type="match status" value="1"/>
</dbReference>
<comment type="caution">
    <text evidence="6">The sequence shown here is derived from an EMBL/GenBank/DDBJ whole genome shotgun (WGS) entry which is preliminary data.</text>
</comment>
<dbReference type="SUPFAM" id="SSF46785">
    <property type="entry name" value="Winged helix' DNA-binding domain"/>
    <property type="match status" value="1"/>
</dbReference>
<dbReference type="NCBIfam" id="NF040786">
    <property type="entry name" value="LysR_Sec_metab"/>
    <property type="match status" value="1"/>
</dbReference>
<comment type="similarity">
    <text evidence="1">Belongs to the LysR transcriptional regulatory family.</text>
</comment>
<dbReference type="RefSeq" id="WP_152888549.1">
    <property type="nucleotide sequence ID" value="NZ_WHJC01000049.1"/>
</dbReference>
<reference evidence="6 7" key="1">
    <citation type="submission" date="2019-10" db="EMBL/GenBank/DDBJ databases">
        <title>The Genome Sequence of Clostridium tarantellae Isolated from Fish Brain.</title>
        <authorList>
            <person name="Bano L."/>
            <person name="Kiel M."/>
            <person name="Sales G."/>
            <person name="Doxey A.C."/>
            <person name="Mansfield M.J."/>
            <person name="Schiavone M."/>
            <person name="Rossetto O."/>
            <person name="Pirazzini M."/>
            <person name="Dobrindt U."/>
            <person name="Montecucco C."/>
        </authorList>
    </citation>
    <scope>NUCLEOTIDE SEQUENCE [LARGE SCALE GENOMIC DNA]</scope>
    <source>
        <strain evidence="6 7">DSM 3997</strain>
    </source>
</reference>
<organism evidence="6 7">
    <name type="scientific">Clostridium tarantellae</name>
    <dbReference type="NCBI Taxonomy" id="39493"/>
    <lineage>
        <taxon>Bacteria</taxon>
        <taxon>Bacillati</taxon>
        <taxon>Bacillota</taxon>
        <taxon>Clostridia</taxon>
        <taxon>Eubacteriales</taxon>
        <taxon>Clostridiaceae</taxon>
        <taxon>Clostridium</taxon>
    </lineage>
</organism>
<feature type="domain" description="HTH lysR-type" evidence="5">
    <location>
        <begin position="1"/>
        <end position="58"/>
    </location>
</feature>
<evidence type="ECO:0000256" key="1">
    <source>
        <dbReference type="ARBA" id="ARBA00009437"/>
    </source>
</evidence>
<evidence type="ECO:0000259" key="5">
    <source>
        <dbReference type="PROSITE" id="PS50931"/>
    </source>
</evidence>
<keyword evidence="4" id="KW-0804">Transcription</keyword>
<dbReference type="GO" id="GO:0003700">
    <property type="term" value="F:DNA-binding transcription factor activity"/>
    <property type="evidence" value="ECO:0007669"/>
    <property type="project" value="InterPro"/>
</dbReference>
<dbReference type="PROSITE" id="PS50931">
    <property type="entry name" value="HTH_LYSR"/>
    <property type="match status" value="1"/>
</dbReference>
<dbReference type="PRINTS" id="PR00039">
    <property type="entry name" value="HTHLYSR"/>
</dbReference>
<dbReference type="Proteomes" id="UP000430345">
    <property type="component" value="Unassembled WGS sequence"/>
</dbReference>
<dbReference type="PANTHER" id="PTHR30126">
    <property type="entry name" value="HTH-TYPE TRANSCRIPTIONAL REGULATOR"/>
    <property type="match status" value="1"/>
</dbReference>
<dbReference type="Gene3D" id="1.10.10.10">
    <property type="entry name" value="Winged helix-like DNA-binding domain superfamily/Winged helix DNA-binding domain"/>
    <property type="match status" value="1"/>
</dbReference>
<evidence type="ECO:0000256" key="4">
    <source>
        <dbReference type="ARBA" id="ARBA00023163"/>
    </source>
</evidence>
<protein>
    <submittedName>
        <fullName evidence="6">LysR family transcriptional regulator</fullName>
    </submittedName>
</protein>
<dbReference type="InterPro" id="IPR036390">
    <property type="entry name" value="WH_DNA-bd_sf"/>
</dbReference>
<dbReference type="SUPFAM" id="SSF53850">
    <property type="entry name" value="Periplasmic binding protein-like II"/>
    <property type="match status" value="1"/>
</dbReference>
<dbReference type="Pfam" id="PF03466">
    <property type="entry name" value="LysR_substrate"/>
    <property type="match status" value="1"/>
</dbReference>
<dbReference type="InterPro" id="IPR000847">
    <property type="entry name" value="LysR_HTH_N"/>
</dbReference>
<gene>
    <name evidence="6" type="ORF">GBZ86_05525</name>
</gene>
<keyword evidence="3" id="KW-0238">DNA-binding</keyword>
<keyword evidence="7" id="KW-1185">Reference proteome</keyword>
<accession>A0A6I1MLW4</accession>
<sequence>MNLRKLKIFLETANCLNMSQVARNLYISQPSVSQAIYELEESVGVKLFDRIGKKLYLTYEGKVFYQYVRRILNLYIEGTEAIKNSKEGHKGKISIGASTTIGTYILPEYIKKFYENYKEIDISLIIENTSIIEKLIMENKVDFAFVEGNISFKEIIPEPIWKDELIFICSNEHKLSKLEYVTFEQLQEEKLIMREEGSGTRKIIESYLIGLGFKYNVDMELGNTEAILRVVESGLGISCVPFKCAKERINNGSLKKININDISIFRDLYFIYHKDKLISPNMKLFVDFIKE</sequence>